<name>A0A087URN1_STEMI</name>
<keyword evidence="2" id="KW-1185">Reference proteome</keyword>
<gene>
    <name evidence="1" type="ORF">X975_07371</name>
</gene>
<evidence type="ECO:0000313" key="2">
    <source>
        <dbReference type="Proteomes" id="UP000054359"/>
    </source>
</evidence>
<proteinExistence type="predicted"/>
<organism evidence="1 2">
    <name type="scientific">Stegodyphus mimosarum</name>
    <name type="common">African social velvet spider</name>
    <dbReference type="NCBI Taxonomy" id="407821"/>
    <lineage>
        <taxon>Eukaryota</taxon>
        <taxon>Metazoa</taxon>
        <taxon>Ecdysozoa</taxon>
        <taxon>Arthropoda</taxon>
        <taxon>Chelicerata</taxon>
        <taxon>Arachnida</taxon>
        <taxon>Araneae</taxon>
        <taxon>Araneomorphae</taxon>
        <taxon>Entelegynae</taxon>
        <taxon>Eresoidea</taxon>
        <taxon>Eresidae</taxon>
        <taxon>Stegodyphus</taxon>
    </lineage>
</organism>
<dbReference type="Proteomes" id="UP000054359">
    <property type="component" value="Unassembled WGS sequence"/>
</dbReference>
<reference evidence="1 2" key="1">
    <citation type="submission" date="2013-11" db="EMBL/GenBank/DDBJ databases">
        <title>Genome sequencing of Stegodyphus mimosarum.</title>
        <authorList>
            <person name="Bechsgaard J."/>
        </authorList>
    </citation>
    <scope>NUCLEOTIDE SEQUENCE [LARGE SCALE GENOMIC DNA]</scope>
</reference>
<dbReference type="AlphaFoldDB" id="A0A087URN1"/>
<protein>
    <submittedName>
        <fullName evidence="1">Uncharacterized protein</fullName>
    </submittedName>
</protein>
<accession>A0A087URN1</accession>
<sequence>MQHAGKNGHHVVGIDSIEVLCHISIFWNAGKFLMIRTYSNKILIFMR</sequence>
<dbReference type="EMBL" id="KK121221">
    <property type="protein sequence ID" value="KFM80020.1"/>
    <property type="molecule type" value="Genomic_DNA"/>
</dbReference>
<evidence type="ECO:0000313" key="1">
    <source>
        <dbReference type="EMBL" id="KFM80020.1"/>
    </source>
</evidence>
<feature type="non-terminal residue" evidence="1">
    <location>
        <position position="47"/>
    </location>
</feature>